<comment type="caution">
    <text evidence="2">The sequence shown here is derived from an EMBL/GenBank/DDBJ whole genome shotgun (WGS) entry which is preliminary data.</text>
</comment>
<proteinExistence type="predicted"/>
<dbReference type="OrthoDB" id="5274855at2759"/>
<dbReference type="GeneID" id="30032236"/>
<dbReference type="Pfam" id="PF03161">
    <property type="entry name" value="LAGLIDADG_2"/>
    <property type="match status" value="1"/>
</dbReference>
<dbReference type="Proteomes" id="UP000092555">
    <property type="component" value="Unassembled WGS sequence"/>
</dbReference>
<dbReference type="InterPro" id="IPR004860">
    <property type="entry name" value="LAGLIDADG_dom"/>
</dbReference>
<dbReference type="GO" id="GO:0004519">
    <property type="term" value="F:endonuclease activity"/>
    <property type="evidence" value="ECO:0007669"/>
    <property type="project" value="InterPro"/>
</dbReference>
<dbReference type="InterPro" id="IPR027434">
    <property type="entry name" value="Homing_endonucl"/>
</dbReference>
<evidence type="ECO:0000313" key="2">
    <source>
        <dbReference type="EMBL" id="OBA21913.1"/>
    </source>
</evidence>
<sequence>MKDYYNTHKYTIFDIFPRSNKFYLKSNNICKELVLYGTNIESNAPKFTSIVNYMINLPDDIYYILSGIILSDGYIKTTFNNKTRRFIKTSLKTTYNSRFSFKQSIQHIEYILYTYNKLAHYCISAPKIKVESLKGKLFTAVTFDTRALPCFSVLRDTFYQDLDCTLHKSRNKYVIYIRSRSMPILYKGISPYLIPSMHYKFHKKILEIGCPAEGG</sequence>
<dbReference type="AlphaFoldDB" id="A0A1A0HDA6"/>
<evidence type="ECO:0000313" key="3">
    <source>
        <dbReference type="Proteomes" id="UP000092555"/>
    </source>
</evidence>
<dbReference type="RefSeq" id="XP_018712409.1">
    <property type="nucleotide sequence ID" value="XM_018859261.1"/>
</dbReference>
<accession>A0A1A0HDA6</accession>
<keyword evidence="3" id="KW-1185">Reference proteome</keyword>
<dbReference type="EMBL" id="LXTC01000002">
    <property type="protein sequence ID" value="OBA21913.1"/>
    <property type="molecule type" value="Genomic_DNA"/>
</dbReference>
<gene>
    <name evidence="2" type="ORF">METBIDRAFT_86634</name>
</gene>
<evidence type="ECO:0000259" key="1">
    <source>
        <dbReference type="Pfam" id="PF03161"/>
    </source>
</evidence>
<dbReference type="Gene3D" id="3.10.28.10">
    <property type="entry name" value="Homing endonucleases"/>
    <property type="match status" value="1"/>
</dbReference>
<dbReference type="STRING" id="869754.A0A1A0HDA6"/>
<organism evidence="2 3">
    <name type="scientific">Metschnikowia bicuspidata var. bicuspidata NRRL YB-4993</name>
    <dbReference type="NCBI Taxonomy" id="869754"/>
    <lineage>
        <taxon>Eukaryota</taxon>
        <taxon>Fungi</taxon>
        <taxon>Dikarya</taxon>
        <taxon>Ascomycota</taxon>
        <taxon>Saccharomycotina</taxon>
        <taxon>Pichiomycetes</taxon>
        <taxon>Metschnikowiaceae</taxon>
        <taxon>Metschnikowia</taxon>
    </lineage>
</organism>
<name>A0A1A0HDA6_9ASCO</name>
<dbReference type="SUPFAM" id="SSF55608">
    <property type="entry name" value="Homing endonucleases"/>
    <property type="match status" value="1"/>
</dbReference>
<reference evidence="2 3" key="1">
    <citation type="submission" date="2016-05" db="EMBL/GenBank/DDBJ databases">
        <title>Comparative genomics of biotechnologically important yeasts.</title>
        <authorList>
            <consortium name="DOE Joint Genome Institute"/>
            <person name="Riley R."/>
            <person name="Haridas S."/>
            <person name="Wolfe K.H."/>
            <person name="Lopes M.R."/>
            <person name="Hittinger C.T."/>
            <person name="Goker M."/>
            <person name="Salamov A."/>
            <person name="Wisecaver J."/>
            <person name="Long T.M."/>
            <person name="Aerts A.L."/>
            <person name="Barry K."/>
            <person name="Choi C."/>
            <person name="Clum A."/>
            <person name="Coughlan A.Y."/>
            <person name="Deshpande S."/>
            <person name="Douglass A.P."/>
            <person name="Hanson S.J."/>
            <person name="Klenk H.-P."/>
            <person name="LaButti K."/>
            <person name="Lapidus A."/>
            <person name="Lindquist E."/>
            <person name="Lipzen A."/>
            <person name="Meier-kolthoff J.P."/>
            <person name="Ohm R.A."/>
            <person name="Otillar R.P."/>
            <person name="Pangilinan J."/>
            <person name="Peng Y."/>
            <person name="Rokas A."/>
            <person name="Rosa C.A."/>
            <person name="Scheuner C."/>
            <person name="Sibirny A.A."/>
            <person name="Slot J.C."/>
            <person name="Stielow J.B."/>
            <person name="Sun H."/>
            <person name="Kurtzman C.P."/>
            <person name="Blackwell M."/>
            <person name="Grigoriev I.V."/>
            <person name="Jeffries T.W."/>
        </authorList>
    </citation>
    <scope>NUCLEOTIDE SEQUENCE [LARGE SCALE GENOMIC DNA]</scope>
    <source>
        <strain evidence="2 3">NRRL YB-4993</strain>
    </source>
</reference>
<protein>
    <recommendedName>
        <fullName evidence="1">Homing endonuclease LAGLIDADG domain-containing protein</fullName>
    </recommendedName>
</protein>
<feature type="domain" description="Homing endonuclease LAGLIDADG" evidence="1">
    <location>
        <begin position="64"/>
        <end position="160"/>
    </location>
</feature>